<reference evidence="1 2" key="2">
    <citation type="journal article" date="2022" name="Mol. Ecol. Resour.">
        <title>The genomes of chicory, endive, great burdock and yacon provide insights into Asteraceae paleo-polyploidization history and plant inulin production.</title>
        <authorList>
            <person name="Fan W."/>
            <person name="Wang S."/>
            <person name="Wang H."/>
            <person name="Wang A."/>
            <person name="Jiang F."/>
            <person name="Liu H."/>
            <person name="Zhao H."/>
            <person name="Xu D."/>
            <person name="Zhang Y."/>
        </authorList>
    </citation>
    <scope>NUCLEOTIDE SEQUENCE [LARGE SCALE GENOMIC DNA]</scope>
    <source>
        <strain evidence="2">cv. Punajuju</strain>
        <tissue evidence="1">Leaves</tissue>
    </source>
</reference>
<protein>
    <submittedName>
        <fullName evidence="1">Uncharacterized protein</fullName>
    </submittedName>
</protein>
<dbReference type="EMBL" id="CM042017">
    <property type="protein sequence ID" value="KAI3689693.1"/>
    <property type="molecule type" value="Genomic_DNA"/>
</dbReference>
<reference evidence="2" key="1">
    <citation type="journal article" date="2022" name="Mol. Ecol. Resour.">
        <title>The genomes of chicory, endive, great burdock and yacon provide insights into Asteraceae palaeo-polyploidization history and plant inulin production.</title>
        <authorList>
            <person name="Fan W."/>
            <person name="Wang S."/>
            <person name="Wang H."/>
            <person name="Wang A."/>
            <person name="Jiang F."/>
            <person name="Liu H."/>
            <person name="Zhao H."/>
            <person name="Xu D."/>
            <person name="Zhang Y."/>
        </authorList>
    </citation>
    <scope>NUCLEOTIDE SEQUENCE [LARGE SCALE GENOMIC DNA]</scope>
    <source>
        <strain evidence="2">cv. Punajuju</strain>
    </source>
</reference>
<keyword evidence="2" id="KW-1185">Reference proteome</keyword>
<gene>
    <name evidence="1" type="ORF">L2E82_47658</name>
</gene>
<comment type="caution">
    <text evidence="1">The sequence shown here is derived from an EMBL/GenBank/DDBJ whole genome shotgun (WGS) entry which is preliminary data.</text>
</comment>
<accession>A0ACB8YWM3</accession>
<organism evidence="1 2">
    <name type="scientific">Cichorium intybus</name>
    <name type="common">Chicory</name>
    <dbReference type="NCBI Taxonomy" id="13427"/>
    <lineage>
        <taxon>Eukaryota</taxon>
        <taxon>Viridiplantae</taxon>
        <taxon>Streptophyta</taxon>
        <taxon>Embryophyta</taxon>
        <taxon>Tracheophyta</taxon>
        <taxon>Spermatophyta</taxon>
        <taxon>Magnoliopsida</taxon>
        <taxon>eudicotyledons</taxon>
        <taxon>Gunneridae</taxon>
        <taxon>Pentapetalae</taxon>
        <taxon>asterids</taxon>
        <taxon>campanulids</taxon>
        <taxon>Asterales</taxon>
        <taxon>Asteraceae</taxon>
        <taxon>Cichorioideae</taxon>
        <taxon>Cichorieae</taxon>
        <taxon>Cichoriinae</taxon>
        <taxon>Cichorium</taxon>
    </lineage>
</organism>
<sequence>MDLRKSSLSLAEKLLEDGPMLLTISISAPPSSLTTFSVTTIKFVSQWFLCEDLYLDAYSFSIFQNFRFRSFSLILYFKCPMLKETRAPENQEWNVVYGSWIASTLIHFRQEDVVDFYRAYCADFPWEAKLYGNYGFLGYGKDLSGRYGNLH</sequence>
<evidence type="ECO:0000313" key="1">
    <source>
        <dbReference type="EMBL" id="KAI3689693.1"/>
    </source>
</evidence>
<name>A0ACB8YWM3_CICIN</name>
<evidence type="ECO:0000313" key="2">
    <source>
        <dbReference type="Proteomes" id="UP001055811"/>
    </source>
</evidence>
<dbReference type="Proteomes" id="UP001055811">
    <property type="component" value="Linkage Group LG09"/>
</dbReference>
<proteinExistence type="predicted"/>